<dbReference type="PROSITE" id="PS50042">
    <property type="entry name" value="CNMP_BINDING_3"/>
    <property type="match status" value="2"/>
</dbReference>
<dbReference type="RefSeq" id="WP_013115172.1">
    <property type="nucleotide sequence ID" value="NZ_JJMJ01000064.1"/>
</dbReference>
<feature type="domain" description="Cyclic nucleotide-binding" evidence="1">
    <location>
        <begin position="188"/>
        <end position="287"/>
    </location>
</feature>
<dbReference type="SUPFAM" id="SSF51206">
    <property type="entry name" value="cAMP-binding domain-like"/>
    <property type="match status" value="2"/>
</dbReference>
<dbReference type="InterPro" id="IPR014710">
    <property type="entry name" value="RmlC-like_jellyroll"/>
</dbReference>
<protein>
    <submittedName>
        <fullName evidence="2">cAMP-binding protein</fullName>
    </submittedName>
</protein>
<dbReference type="InterPro" id="IPR000595">
    <property type="entry name" value="cNMP-bd_dom"/>
</dbReference>
<dbReference type="Proteomes" id="UP000238924">
    <property type="component" value="Unassembled WGS sequence"/>
</dbReference>
<evidence type="ECO:0000313" key="2">
    <source>
        <dbReference type="EMBL" id="PPS22574.1"/>
    </source>
</evidence>
<evidence type="ECO:0000313" key="3">
    <source>
        <dbReference type="Proteomes" id="UP000238924"/>
    </source>
</evidence>
<sequence length="386" mass="45514">MNNYKTSKFPKNYLIYEEGNYPKDVFYIITRGKAKSYSSNSKNYDREYDVGFIAGLMNLATNEPYFVTIETTEETEVIEMNLSDVKNLTNTDLIKKIYDYLNSTLETWLSKYYSNLVKNKLDLYYKESIFVIAEIYKKNELYDAAYKLYDEYIKEFDYTEDVESVKIELSKLEPMPPPKKFSDNIYLYMKGSCLYTELKPSNSLYIIMSGKIGVYNAINGNLLLREAYSKNYILDGYGPKSDYKPLLTSAIALETSYVKTLQKEEFLEMIIKDKQLRSYNIKMMSVKIINVLYKIRAIEEENITLKLFIIISTILKIEILFEESESILLYHTIDDMKNSVNNISENDILNNLRKIKSVEIVKDKYIKITNINNFFKEYHEYQKNNY</sequence>
<feature type="domain" description="Cyclic nucleotide-binding" evidence="1">
    <location>
        <begin position="24"/>
        <end position="88"/>
    </location>
</feature>
<name>A0ABX5B5H1_9SPIR</name>
<comment type="caution">
    <text evidence="2">The sequence shown here is derived from an EMBL/GenBank/DDBJ whole genome shotgun (WGS) entry which is preliminary data.</text>
</comment>
<dbReference type="InterPro" id="IPR018490">
    <property type="entry name" value="cNMP-bd_dom_sf"/>
</dbReference>
<proteinExistence type="predicted"/>
<accession>A0ABX5B5H1</accession>
<evidence type="ECO:0000259" key="1">
    <source>
        <dbReference type="PROSITE" id="PS50042"/>
    </source>
</evidence>
<dbReference type="EMBL" id="JJMJ01000064">
    <property type="protein sequence ID" value="PPS22574.1"/>
    <property type="molecule type" value="Genomic_DNA"/>
</dbReference>
<organism evidence="2 3">
    <name type="scientific">Brachyspira murdochii</name>
    <dbReference type="NCBI Taxonomy" id="84378"/>
    <lineage>
        <taxon>Bacteria</taxon>
        <taxon>Pseudomonadati</taxon>
        <taxon>Spirochaetota</taxon>
        <taxon>Spirochaetia</taxon>
        <taxon>Brachyspirales</taxon>
        <taxon>Brachyspiraceae</taxon>
        <taxon>Brachyspira</taxon>
    </lineage>
</organism>
<keyword evidence="3" id="KW-1185">Reference proteome</keyword>
<reference evidence="2 3" key="1">
    <citation type="submission" date="2014-04" db="EMBL/GenBank/DDBJ databases">
        <title>Whole genome sequence of 'Brachyspira hampsonii' D13-03603F2.</title>
        <authorList>
            <person name="Patterson A.H."/>
            <person name="Chaban B."/>
            <person name="Fernando C."/>
            <person name="Harding J.C."/>
            <person name="Hill J.E."/>
        </authorList>
    </citation>
    <scope>NUCLEOTIDE SEQUENCE [LARGE SCALE GENOMIC DNA]</scope>
    <source>
        <strain evidence="2 3">D13-03603F2</strain>
    </source>
</reference>
<gene>
    <name evidence="2" type="ORF">DJ52_04090</name>
</gene>
<dbReference type="Gene3D" id="2.60.120.10">
    <property type="entry name" value="Jelly Rolls"/>
    <property type="match status" value="2"/>
</dbReference>
<dbReference type="Pfam" id="PF00027">
    <property type="entry name" value="cNMP_binding"/>
    <property type="match status" value="1"/>
</dbReference>